<dbReference type="STRING" id="1077947.SAMN05216227_1001140"/>
<evidence type="ECO:0000313" key="8">
    <source>
        <dbReference type="Proteomes" id="UP000183002"/>
    </source>
</evidence>
<dbReference type="RefSeq" id="WP_050521409.1">
    <property type="nucleotide sequence ID" value="NZ_FOCO01000001.1"/>
</dbReference>
<dbReference type="AlphaFoldDB" id="A0A1H8AJL7"/>
<evidence type="ECO:0000256" key="2">
    <source>
        <dbReference type="ARBA" id="ARBA00023136"/>
    </source>
</evidence>
<sequence>MIKRFVLCMALVGGPAHAFTLEFPGPAINTVAPVPARASYGLPTGPWTGHGETGGAVPTDAINGTVERAAWAIDTPKLATLDLMAALRAQLVAAGFSVVFDCDTTTCGGFDFRFAIDVLPEPEMHVDLGDFRFLSVRRSTAQGPEAIGLMVSRSTARGFVQMTRAVADAGPALFAATNRAADGLALPLTPRPILPALGTMEGLMTGGAVVLQGLDFGTGAAELTDGRYAALAALAAWLAANPDKTVALVGHTDASGGLDGNIVISKRRAASVRTRLIEAYGVPGAQIEAQGVGYLAPIASNATEAGRQKNRRVEAVLTSTP</sequence>
<keyword evidence="5" id="KW-0732">Signal</keyword>
<proteinExistence type="predicted"/>
<comment type="subcellular location">
    <subcellularLocation>
        <location evidence="1">Cell outer membrane</location>
    </subcellularLocation>
</comment>
<evidence type="ECO:0000256" key="5">
    <source>
        <dbReference type="SAM" id="SignalP"/>
    </source>
</evidence>
<evidence type="ECO:0000259" key="6">
    <source>
        <dbReference type="PROSITE" id="PS51123"/>
    </source>
</evidence>
<dbReference type="InterPro" id="IPR006665">
    <property type="entry name" value="OmpA-like"/>
</dbReference>
<evidence type="ECO:0000313" key="7">
    <source>
        <dbReference type="EMBL" id="SEM70184.1"/>
    </source>
</evidence>
<accession>A0A1H8AJL7</accession>
<reference evidence="7 8" key="1">
    <citation type="submission" date="2016-10" db="EMBL/GenBank/DDBJ databases">
        <authorList>
            <person name="de Groot N.N."/>
        </authorList>
    </citation>
    <scope>NUCLEOTIDE SEQUENCE [LARGE SCALE GENOMIC DNA]</scope>
    <source>
        <strain evidence="7 8">CGMCC 1.10836</strain>
    </source>
</reference>
<keyword evidence="3" id="KW-0998">Cell outer membrane</keyword>
<name>A0A1H8AJL7_9RHOB</name>
<dbReference type="CDD" id="cd07185">
    <property type="entry name" value="OmpA_C-like"/>
    <property type="match status" value="1"/>
</dbReference>
<evidence type="ECO:0000256" key="4">
    <source>
        <dbReference type="PROSITE-ProRule" id="PRU00473"/>
    </source>
</evidence>
<dbReference type="PANTHER" id="PTHR30329">
    <property type="entry name" value="STATOR ELEMENT OF FLAGELLAR MOTOR COMPLEX"/>
    <property type="match status" value="1"/>
</dbReference>
<keyword evidence="8" id="KW-1185">Reference proteome</keyword>
<dbReference type="PROSITE" id="PS51123">
    <property type="entry name" value="OMPA_2"/>
    <property type="match status" value="1"/>
</dbReference>
<feature type="chain" id="PRO_5010278411" evidence="5">
    <location>
        <begin position="19"/>
        <end position="321"/>
    </location>
</feature>
<organism evidence="7 8">
    <name type="scientific">Pseudorhodobacter antarcticus</name>
    <dbReference type="NCBI Taxonomy" id="1077947"/>
    <lineage>
        <taxon>Bacteria</taxon>
        <taxon>Pseudomonadati</taxon>
        <taxon>Pseudomonadota</taxon>
        <taxon>Alphaproteobacteria</taxon>
        <taxon>Rhodobacterales</taxon>
        <taxon>Paracoccaceae</taxon>
        <taxon>Pseudorhodobacter</taxon>
    </lineage>
</organism>
<keyword evidence="2 4" id="KW-0472">Membrane</keyword>
<dbReference type="InterPro" id="IPR006664">
    <property type="entry name" value="OMP_bac"/>
</dbReference>
<dbReference type="PRINTS" id="PR01021">
    <property type="entry name" value="OMPADOMAIN"/>
</dbReference>
<dbReference type="Gene3D" id="3.30.1330.60">
    <property type="entry name" value="OmpA-like domain"/>
    <property type="match status" value="1"/>
</dbReference>
<evidence type="ECO:0000256" key="3">
    <source>
        <dbReference type="ARBA" id="ARBA00023237"/>
    </source>
</evidence>
<dbReference type="EMBL" id="FOCO01000001">
    <property type="protein sequence ID" value="SEM70184.1"/>
    <property type="molecule type" value="Genomic_DNA"/>
</dbReference>
<dbReference type="InterPro" id="IPR050330">
    <property type="entry name" value="Bact_OuterMem_StrucFunc"/>
</dbReference>
<dbReference type="PANTHER" id="PTHR30329:SF21">
    <property type="entry name" value="LIPOPROTEIN YIAD-RELATED"/>
    <property type="match status" value="1"/>
</dbReference>
<dbReference type="Proteomes" id="UP000183002">
    <property type="component" value="Unassembled WGS sequence"/>
</dbReference>
<dbReference type="GO" id="GO:0009279">
    <property type="term" value="C:cell outer membrane"/>
    <property type="evidence" value="ECO:0007669"/>
    <property type="project" value="UniProtKB-SubCell"/>
</dbReference>
<protein>
    <submittedName>
        <fullName evidence="7">OmpA-OmpF porin, OOP family</fullName>
    </submittedName>
</protein>
<feature type="signal peptide" evidence="5">
    <location>
        <begin position="1"/>
        <end position="18"/>
    </location>
</feature>
<dbReference type="InterPro" id="IPR036737">
    <property type="entry name" value="OmpA-like_sf"/>
</dbReference>
<dbReference type="Pfam" id="PF00691">
    <property type="entry name" value="OmpA"/>
    <property type="match status" value="1"/>
</dbReference>
<gene>
    <name evidence="7" type="ORF">SAMN05216227_1001140</name>
</gene>
<dbReference type="SUPFAM" id="SSF103088">
    <property type="entry name" value="OmpA-like"/>
    <property type="match status" value="1"/>
</dbReference>
<evidence type="ECO:0000256" key="1">
    <source>
        <dbReference type="ARBA" id="ARBA00004442"/>
    </source>
</evidence>
<dbReference type="OrthoDB" id="9792021at2"/>
<feature type="domain" description="OmpA-like" evidence="6">
    <location>
        <begin position="203"/>
        <end position="321"/>
    </location>
</feature>